<dbReference type="GO" id="GO:0006302">
    <property type="term" value="P:double-strand break repair"/>
    <property type="evidence" value="ECO:0007669"/>
    <property type="project" value="InterPro"/>
</dbReference>
<gene>
    <name evidence="3" type="ORF">CDL10_02760</name>
</gene>
<feature type="coiled-coil region" evidence="1">
    <location>
        <begin position="568"/>
        <end position="662"/>
    </location>
</feature>
<dbReference type="Gene3D" id="3.40.50.300">
    <property type="entry name" value="P-loop containing nucleotide triphosphate hydrolases"/>
    <property type="match status" value="2"/>
</dbReference>
<sequence>MKIKEVQISNFRAFNDVNCSTFNFVNNKNEISDLISIYAPNGFGKTSFYDAVEWGVTGKIERFDLVGDFDKTRKENKKGGNKNILQHIGSTENGFVNVITEKDTFAEKITNTEYNHKKEPKNKFFRDVVLSQEMIDNFLKEQTAEERYNKFVESYPEITKYNNTYKNLGTLLNYSIQEIKRLEKDIKKNKDSQLEIDFELEFKKFDQINEAIQFLRINQETIDLIEKETFDNTLYDILTSQVKSKLVSLQLELEAKKIRIGNIQIARNGDESNNNNGGVLTYIENKKKLANFDLRIKEIKNIISLIENKEKIQAENNSLKEKLSREQNTHIGFLSIEKKLDTYIFLHKEITKHKKRIADLNENNLKVETESTTFRESINRSQNEMAQQQESLKQYQSIINELPNQKSKLELAKKNVESFRKGVTEVSNSITVKQNKLNELQQVQNQFNYYENYIENDLGLLLELNEFKDQKTEIEEQIKSTNKINIQKNELVKIENKINAQNQFNNELKEYVKRGLDIISQDNSTDCPLCSQKYESFEELSSRIVGNKIFDEQLKESLSNKIGIEDKITKLNEEIHLRKEKLKKHLDELKRPFKTEFTKIEKEIQNLSLQKDEKIKELNSVQSNYNEAILFFNNESDIDVFEKKIKKQIENLKFRINELNKTISASTSKINENNAQLKTNNENTEIIKEAVNELKSAKEYNEVIVFFSQTLNSNEVNKVLFETEKQKLEWVINNLKNNIEEKQKKLNEFESKLSSYTLSKEDYLTKLKELDDLKLLTSNIFENFENFIRTEFGINLKDKNKQQIDADFDALIEQEKNNQDIIENKVKQYKVIEALKEDCLKVSVSKKIEIEIDKLKKSLEELKIASEKLDQEKNSLEIYLEKTIDEFFYTDLINTIYKKIDPHPDYESIEFKCEFGESKPRLQIFTIKKNNKGKEIKSIPALYFSTAQINILSLSIFLARALKAKNIETGESVDCIFIDDPIQSMDSINILSFIDLFRGIMTSLGKQLIVSTHEENFHLLLQKKIPKELFKSKFIEFETFGKLKVSS</sequence>
<dbReference type="EMBL" id="NIPO01000001">
    <property type="protein sequence ID" value="PJR03556.1"/>
    <property type="molecule type" value="Genomic_DNA"/>
</dbReference>
<protein>
    <recommendedName>
        <fullName evidence="2">Rad50/SbcC-type AAA domain-containing protein</fullName>
    </recommendedName>
</protein>
<dbReference type="InterPro" id="IPR038729">
    <property type="entry name" value="Rad50/SbcC_AAA"/>
</dbReference>
<dbReference type="Proteomes" id="UP000231960">
    <property type="component" value="Unassembled WGS sequence"/>
</dbReference>
<evidence type="ECO:0000313" key="4">
    <source>
        <dbReference type="Proteomes" id="UP000231960"/>
    </source>
</evidence>
<keyword evidence="1" id="KW-0175">Coiled coil</keyword>
<dbReference type="InterPro" id="IPR027417">
    <property type="entry name" value="P-loop_NTPase"/>
</dbReference>
<dbReference type="PANTHER" id="PTHR32114:SF2">
    <property type="entry name" value="ABC TRANSPORTER ABCH.3"/>
    <property type="match status" value="1"/>
</dbReference>
<reference evidence="3 4" key="1">
    <citation type="submission" date="2017-06" db="EMBL/GenBank/DDBJ databases">
        <title>Description of Avrilella dinanensis gen. nov. sp. nov.</title>
        <authorList>
            <person name="Leyer C."/>
            <person name="Sassi M."/>
            <person name="Minet J."/>
            <person name="Kayal S."/>
            <person name="Cattoir V."/>
        </authorList>
    </citation>
    <scope>NUCLEOTIDE SEQUENCE [LARGE SCALE GENOMIC DNA]</scope>
    <source>
        <strain evidence="3 4">UR159</strain>
    </source>
</reference>
<feature type="coiled-coil region" evidence="1">
    <location>
        <begin position="725"/>
        <end position="759"/>
    </location>
</feature>
<name>A0A2M9R3W2_9FLAO</name>
<comment type="caution">
    <text evidence="3">The sequence shown here is derived from an EMBL/GenBank/DDBJ whole genome shotgun (WGS) entry which is preliminary data.</text>
</comment>
<dbReference type="GO" id="GO:0016887">
    <property type="term" value="F:ATP hydrolysis activity"/>
    <property type="evidence" value="ECO:0007669"/>
    <property type="project" value="InterPro"/>
</dbReference>
<dbReference type="Pfam" id="PF13476">
    <property type="entry name" value="AAA_23"/>
    <property type="match status" value="1"/>
</dbReference>
<evidence type="ECO:0000259" key="2">
    <source>
        <dbReference type="Pfam" id="PF13476"/>
    </source>
</evidence>
<dbReference type="PANTHER" id="PTHR32114">
    <property type="entry name" value="ABC TRANSPORTER ABCH.3"/>
    <property type="match status" value="1"/>
</dbReference>
<evidence type="ECO:0000256" key="1">
    <source>
        <dbReference type="SAM" id="Coils"/>
    </source>
</evidence>
<evidence type="ECO:0000313" key="3">
    <source>
        <dbReference type="EMBL" id="PJR03556.1"/>
    </source>
</evidence>
<keyword evidence="4" id="KW-1185">Reference proteome</keyword>
<feature type="coiled-coil region" evidence="1">
    <location>
        <begin position="302"/>
        <end position="398"/>
    </location>
</feature>
<organism evidence="3 4">
    <name type="scientific">Avrilella dinanensis</name>
    <dbReference type="NCBI Taxonomy" id="2008672"/>
    <lineage>
        <taxon>Bacteria</taxon>
        <taxon>Pseudomonadati</taxon>
        <taxon>Bacteroidota</taxon>
        <taxon>Flavobacteriia</taxon>
        <taxon>Flavobacteriales</taxon>
        <taxon>Flavobacteriaceae</taxon>
        <taxon>Avrilella</taxon>
    </lineage>
</organism>
<accession>A0A2M9R3W2</accession>
<dbReference type="AlphaFoldDB" id="A0A2M9R3W2"/>
<feature type="domain" description="Rad50/SbcC-type AAA" evidence="2">
    <location>
        <begin position="6"/>
        <end position="213"/>
    </location>
</feature>
<feature type="coiled-coil region" evidence="1">
    <location>
        <begin position="845"/>
        <end position="882"/>
    </location>
</feature>
<feature type="coiled-coil region" evidence="1">
    <location>
        <begin position="464"/>
        <end position="514"/>
    </location>
</feature>
<dbReference type="SUPFAM" id="SSF52540">
    <property type="entry name" value="P-loop containing nucleoside triphosphate hydrolases"/>
    <property type="match status" value="1"/>
</dbReference>
<proteinExistence type="predicted"/>